<dbReference type="InterPro" id="IPR036392">
    <property type="entry name" value="PLAT/LH2_dom_sf"/>
</dbReference>
<evidence type="ECO:0000313" key="10">
    <source>
        <dbReference type="RefSeq" id="XP_022343343.1"/>
    </source>
</evidence>
<sequence>MDNRDHLIWDYLALIDNKREASFEYSISVFTAIRSSRFLSATPFFILEGSEGSTGDRILSDGHRENFKSGTCSNFILKTTADLGKLSKLTLWTDNKGTSPDWKLSKVVIVDLSKAESYTFLCGQWISMRYGNCDTWVVLEPLSKDFMAREAVFTETTTKGFFDDHLWFSISKRPNYSQFTRVQRLWTIVALLFLSMVASAMWFNQEPSPEDQDKETVSTLRTVEIGPFKLSYKQLFVGFMSSLITLVPSIVIVAIFKNRRLKQDIPKGNDNEHTSTSQPGNSRKRLPWWTVFVAYVLIGICIAVGGTFTFLYSLEFGTEKTNDWLLSFVFGTVLGVLVLEPVKVIIFAILIACCLQRLSGKLTELGNIHRNTKEEEDYEQDGYEMKFVYHPCPATKMNSRKLQLKKKRFKLDNELVEQTKSFLMCMLYVFLLAMICSHNITTAACRQNIAIKQSINDSFLANTTEDIWTWLYDYYIPGTWSKYFGNGDLRTAYEQRFIYDQYNYRMSKIQLRQVRSYGNCSGPKMVQNVVTRCTNNYDMETQSTENFCPGWLKFNDSCFDENELTDYSFQFKSSQEVKALTFFGKYATYGGGGYQMQLGPKQSLVLKHMSSLQAQAVVSLFAFTVSIIGINVFIGILTWNFYYIKLLQKDEHVEPHMIRFNQELNDHFWWRIDKIIRKLVLPRLPSFDQLDPLYKRVEQKIACIDSKCKDLAREELEWIYSATSMMFMCKKRHTRNILGCSILAQNNKIQYRFFDQMTKATKIILSLPFVKPGDAPEIVCTEVPIPYLIFSGMVIPNSGSAKSYVYEFVINGDVQTIKHGCRITFKSGNTDANDILQFKYNSCSFWQMKLLRENESLGVFSCSFSAVPEYCFLVHQESIKLDIGELQKFPDLERHRLCKSEQIVRLHGDNRIAIGLSANAIQENGDMIIMVEKPFSALCPILQLYSTREITGKITIALPLNRQPTSIISTGFTREFWVLVREKNTAWKRLTNCKLELDFDRILVFLTSIHLKTPTAVCVKEVMLPWGNVERTTQEGKFIQEISKLSENVRFRRQWKELAEKCAVTLTSKYEDYYNPFFLSVENRKYAFNLDRCSFRRITRVPFSDQEKCLAILSMWMKGMTSKSGVTSLVQLLKDFNLPFLPEIQV</sequence>
<dbReference type="GO" id="GO:0016020">
    <property type="term" value="C:membrane"/>
    <property type="evidence" value="ECO:0007669"/>
    <property type="project" value="UniProtKB-SubCell"/>
</dbReference>
<feature type="transmembrane region" description="Helical" evidence="7">
    <location>
        <begin position="616"/>
        <end position="642"/>
    </location>
</feature>
<evidence type="ECO:0000256" key="3">
    <source>
        <dbReference type="ARBA" id="ARBA00022692"/>
    </source>
</evidence>
<keyword evidence="5 7" id="KW-0472">Membrane</keyword>
<gene>
    <name evidence="10" type="primary">LOC111136640</name>
</gene>
<dbReference type="AlphaFoldDB" id="A0A8B8EUH5"/>
<evidence type="ECO:0000256" key="5">
    <source>
        <dbReference type="ARBA" id="ARBA00023136"/>
    </source>
</evidence>
<dbReference type="RefSeq" id="XP_022343343.1">
    <property type="nucleotide sequence ID" value="XM_022487635.1"/>
</dbReference>
<dbReference type="OrthoDB" id="6119411at2759"/>
<dbReference type="Proteomes" id="UP000694844">
    <property type="component" value="Chromosome 5"/>
</dbReference>
<evidence type="ECO:0000256" key="6">
    <source>
        <dbReference type="PROSITE-ProRule" id="PRU00152"/>
    </source>
</evidence>
<feature type="transmembrane region" description="Helical" evidence="7">
    <location>
        <begin position="324"/>
        <end position="355"/>
    </location>
</feature>
<keyword evidence="9" id="KW-1185">Reference proteome</keyword>
<keyword evidence="3 7" id="KW-0812">Transmembrane</keyword>
<dbReference type="Gene3D" id="2.60.60.20">
    <property type="entry name" value="PLAT/LH2 domain"/>
    <property type="match status" value="1"/>
</dbReference>
<organism evidence="9 10">
    <name type="scientific">Crassostrea virginica</name>
    <name type="common">Eastern oyster</name>
    <dbReference type="NCBI Taxonomy" id="6565"/>
    <lineage>
        <taxon>Eukaryota</taxon>
        <taxon>Metazoa</taxon>
        <taxon>Spiralia</taxon>
        <taxon>Lophotrochozoa</taxon>
        <taxon>Mollusca</taxon>
        <taxon>Bivalvia</taxon>
        <taxon>Autobranchia</taxon>
        <taxon>Pteriomorphia</taxon>
        <taxon>Ostreida</taxon>
        <taxon>Ostreoidea</taxon>
        <taxon>Ostreidae</taxon>
        <taxon>Crassostrea</taxon>
    </lineage>
</organism>
<dbReference type="PANTHER" id="PTHR10877:SF194">
    <property type="entry name" value="LOCATION OF VULVA DEFECTIVE 1"/>
    <property type="match status" value="1"/>
</dbReference>
<evidence type="ECO:0000256" key="2">
    <source>
        <dbReference type="ARBA" id="ARBA00007200"/>
    </source>
</evidence>
<accession>A0A8B8EUH5</accession>
<dbReference type="PROSITE" id="PS50095">
    <property type="entry name" value="PLAT"/>
    <property type="match status" value="1"/>
</dbReference>
<dbReference type="SUPFAM" id="SSF49723">
    <property type="entry name" value="Lipase/lipooxygenase domain (PLAT/LH2 domain)"/>
    <property type="match status" value="1"/>
</dbReference>
<feature type="domain" description="PLAT" evidence="8">
    <location>
        <begin position="23"/>
        <end position="140"/>
    </location>
</feature>
<evidence type="ECO:0000313" key="9">
    <source>
        <dbReference type="Proteomes" id="UP000694844"/>
    </source>
</evidence>
<dbReference type="InterPro" id="IPR001024">
    <property type="entry name" value="PLAT/LH2_dom"/>
</dbReference>
<reference evidence="10" key="1">
    <citation type="submission" date="2025-08" db="UniProtKB">
        <authorList>
            <consortium name="RefSeq"/>
        </authorList>
    </citation>
    <scope>IDENTIFICATION</scope>
    <source>
        <tissue evidence="10">Whole sample</tissue>
    </source>
</reference>
<dbReference type="GO" id="GO:0050982">
    <property type="term" value="P:detection of mechanical stimulus"/>
    <property type="evidence" value="ECO:0007669"/>
    <property type="project" value="TreeGrafter"/>
</dbReference>
<dbReference type="InterPro" id="IPR051223">
    <property type="entry name" value="Polycystin"/>
</dbReference>
<evidence type="ECO:0000256" key="7">
    <source>
        <dbReference type="SAM" id="Phobius"/>
    </source>
</evidence>
<dbReference type="KEGG" id="cvn:111136640"/>
<dbReference type="Pfam" id="PF01477">
    <property type="entry name" value="PLAT"/>
    <property type="match status" value="1"/>
</dbReference>
<dbReference type="Pfam" id="PF20519">
    <property type="entry name" value="Polycystin_dom"/>
    <property type="match status" value="1"/>
</dbReference>
<evidence type="ECO:0000256" key="4">
    <source>
        <dbReference type="ARBA" id="ARBA00022989"/>
    </source>
</evidence>
<comment type="similarity">
    <text evidence="2">Belongs to the polycystin family.</text>
</comment>
<feature type="transmembrane region" description="Helical" evidence="7">
    <location>
        <begin position="185"/>
        <end position="203"/>
    </location>
</feature>
<dbReference type="PANTHER" id="PTHR10877">
    <property type="entry name" value="POLYCYSTIN FAMILY MEMBER"/>
    <property type="match status" value="1"/>
</dbReference>
<dbReference type="GO" id="GO:0005262">
    <property type="term" value="F:calcium channel activity"/>
    <property type="evidence" value="ECO:0007669"/>
    <property type="project" value="TreeGrafter"/>
</dbReference>
<comment type="subcellular location">
    <subcellularLocation>
        <location evidence="1">Membrane</location>
        <topology evidence="1">Multi-pass membrane protein</topology>
    </subcellularLocation>
</comment>
<feature type="transmembrane region" description="Helical" evidence="7">
    <location>
        <begin position="235"/>
        <end position="256"/>
    </location>
</feature>
<name>A0A8B8EUH5_CRAVI</name>
<dbReference type="InterPro" id="IPR046791">
    <property type="entry name" value="Polycystin_dom"/>
</dbReference>
<proteinExistence type="inferred from homology"/>
<evidence type="ECO:0000259" key="8">
    <source>
        <dbReference type="PROSITE" id="PS50095"/>
    </source>
</evidence>
<comment type="caution">
    <text evidence="6">Lacks conserved residue(s) required for the propagation of feature annotation.</text>
</comment>
<evidence type="ECO:0000256" key="1">
    <source>
        <dbReference type="ARBA" id="ARBA00004141"/>
    </source>
</evidence>
<keyword evidence="4 7" id="KW-1133">Transmembrane helix</keyword>
<feature type="transmembrane region" description="Helical" evidence="7">
    <location>
        <begin position="288"/>
        <end position="312"/>
    </location>
</feature>
<dbReference type="GeneID" id="111136640"/>
<protein>
    <submittedName>
        <fullName evidence="10">Uncharacterized protein LOC111136640</fullName>
    </submittedName>
</protein>